<accession>A0A1Y1XBG2</accession>
<dbReference type="InterPro" id="IPR001503">
    <property type="entry name" value="Glyco_trans_10"/>
</dbReference>
<evidence type="ECO:0000259" key="13">
    <source>
        <dbReference type="Pfam" id="PF00852"/>
    </source>
</evidence>
<evidence type="ECO:0000256" key="11">
    <source>
        <dbReference type="ARBA" id="ARBA00037847"/>
    </source>
</evidence>
<reference evidence="14 15" key="2">
    <citation type="submission" date="2016-08" db="EMBL/GenBank/DDBJ databases">
        <title>Pervasive Adenine N6-methylation of Active Genes in Fungi.</title>
        <authorList>
            <consortium name="DOE Joint Genome Institute"/>
            <person name="Mondo S.J."/>
            <person name="Dannebaum R.O."/>
            <person name="Kuo R.C."/>
            <person name="Labutti K."/>
            <person name="Haridas S."/>
            <person name="Kuo A."/>
            <person name="Salamov A."/>
            <person name="Ahrendt S.R."/>
            <person name="Lipzen A."/>
            <person name="Sullivan W."/>
            <person name="Andreopoulos W.B."/>
            <person name="Clum A."/>
            <person name="Lindquist E."/>
            <person name="Daum C."/>
            <person name="Ramamoorthy G.K."/>
            <person name="Gryganskyi A."/>
            <person name="Culley D."/>
            <person name="Magnuson J.K."/>
            <person name="James T.Y."/>
            <person name="O'Malley M.A."/>
            <person name="Stajich J.E."/>
            <person name="Spatafora J.W."/>
            <person name="Visel A."/>
            <person name="Grigoriev I.V."/>
        </authorList>
    </citation>
    <scope>NUCLEOTIDE SEQUENCE [LARGE SCALE GENOMIC DNA]</scope>
    <source>
        <strain evidence="14 15">S4</strain>
    </source>
</reference>
<keyword evidence="10" id="KW-0325">Glycoprotein</keyword>
<keyword evidence="6 12" id="KW-0812">Transmembrane</keyword>
<name>A0A1Y1XBG2_9FUNG</name>
<dbReference type="SUPFAM" id="SSF53756">
    <property type="entry name" value="UDP-Glycosyltransferase/glycogen phosphorylase"/>
    <property type="match status" value="1"/>
</dbReference>
<dbReference type="PANTHER" id="PTHR11929:SF194">
    <property type="entry name" value="ALPHA-(1,3)-FUCOSYLTRANSFERASE 10"/>
    <property type="match status" value="1"/>
</dbReference>
<evidence type="ECO:0000256" key="9">
    <source>
        <dbReference type="ARBA" id="ARBA00023136"/>
    </source>
</evidence>
<evidence type="ECO:0000256" key="6">
    <source>
        <dbReference type="ARBA" id="ARBA00022692"/>
    </source>
</evidence>
<comment type="pathway">
    <text evidence="2">Protein modification; protein glycosylation.</text>
</comment>
<dbReference type="EC" id="2.4.1.-" evidence="12"/>
<dbReference type="AlphaFoldDB" id="A0A1Y1XBG2"/>
<keyword evidence="12" id="KW-0333">Golgi apparatus</keyword>
<evidence type="ECO:0000256" key="7">
    <source>
        <dbReference type="ARBA" id="ARBA00022968"/>
    </source>
</evidence>
<comment type="subcellular location">
    <subcellularLocation>
        <location evidence="11">Endomembrane system</location>
        <topology evidence="11">Single-pass membrane protein</topology>
    </subcellularLocation>
    <subcellularLocation>
        <location evidence="12">Golgi apparatus</location>
        <location evidence="12">Golgi stack membrane</location>
        <topology evidence="12">Single-pass type II membrane protein</topology>
    </subcellularLocation>
    <subcellularLocation>
        <location evidence="1">Membrane</location>
        <topology evidence="1">Single-pass type II membrane protein</topology>
    </subcellularLocation>
</comment>
<evidence type="ECO:0000256" key="2">
    <source>
        <dbReference type="ARBA" id="ARBA00004922"/>
    </source>
</evidence>
<dbReference type="GO" id="GO:0032580">
    <property type="term" value="C:Golgi cisterna membrane"/>
    <property type="evidence" value="ECO:0007669"/>
    <property type="project" value="UniProtKB-SubCell"/>
</dbReference>
<gene>
    <name evidence="14" type="ORF">BCR32DRAFT_160702</name>
</gene>
<proteinExistence type="inferred from homology"/>
<evidence type="ECO:0000256" key="10">
    <source>
        <dbReference type="ARBA" id="ARBA00023180"/>
    </source>
</evidence>
<dbReference type="STRING" id="1754192.A0A1Y1XBG2"/>
<keyword evidence="7" id="KW-0735">Signal-anchor</keyword>
<keyword evidence="9" id="KW-0472">Membrane</keyword>
<dbReference type="UniPathway" id="UPA00378"/>
<evidence type="ECO:0000256" key="5">
    <source>
        <dbReference type="ARBA" id="ARBA00022679"/>
    </source>
</evidence>
<comment type="caution">
    <text evidence="14">The sequence shown here is derived from an EMBL/GenBank/DDBJ whole genome shotgun (WGS) entry which is preliminary data.</text>
</comment>
<dbReference type="InterPro" id="IPR038577">
    <property type="entry name" value="GT10-like_C_sf"/>
</dbReference>
<reference evidence="14 15" key="1">
    <citation type="submission" date="2016-08" db="EMBL/GenBank/DDBJ databases">
        <title>A Parts List for Fungal Cellulosomes Revealed by Comparative Genomics.</title>
        <authorList>
            <consortium name="DOE Joint Genome Institute"/>
            <person name="Haitjema C.H."/>
            <person name="Gilmore S.P."/>
            <person name="Henske J.K."/>
            <person name="Solomon K.V."/>
            <person name="De Groot R."/>
            <person name="Kuo A."/>
            <person name="Mondo S.J."/>
            <person name="Salamov A.A."/>
            <person name="Labutti K."/>
            <person name="Zhao Z."/>
            <person name="Chiniquy J."/>
            <person name="Barry K."/>
            <person name="Brewer H.M."/>
            <person name="Purvine S.O."/>
            <person name="Wright A.T."/>
            <person name="Boxma B."/>
            <person name="Van Alen T."/>
            <person name="Hackstein J.H."/>
            <person name="Baker S.E."/>
            <person name="Grigoriev I.V."/>
            <person name="O'Malley M.A."/>
        </authorList>
    </citation>
    <scope>NUCLEOTIDE SEQUENCE [LARGE SCALE GENOMIC DNA]</scope>
    <source>
        <strain evidence="14 15">S4</strain>
    </source>
</reference>
<feature type="domain" description="Fucosyltransferase C-terminal" evidence="13">
    <location>
        <begin position="83"/>
        <end position="265"/>
    </location>
</feature>
<sequence>MKILNHIEKFKYDKNRQKIFVMSMETPYYGRGRYKALLTKREYFDFVLDYHLDSDVPLIYTYSFFNFSTPALPTKEKGQNGRGLVAAFISNCKATNERLKYLKKLKKYIDIDSYGKCVHNKDIYEEDKVDFEKEHLDLLRTPTHVEKTNIIRKYKFTLSFENCNDRDYVTEKFFQPLEVGSVPIFYGTPNIADFAPKHSYINVNDFESPKALADYLKYLDQNDEAYESYLEWKKRAAVGDFDENFKRLIELGKIDHTCHLLKRIKNLWINPYLKEWDRKDVPKEERACRYC</sequence>
<evidence type="ECO:0000256" key="8">
    <source>
        <dbReference type="ARBA" id="ARBA00022989"/>
    </source>
</evidence>
<dbReference type="Proteomes" id="UP000193944">
    <property type="component" value="Unassembled WGS sequence"/>
</dbReference>
<keyword evidence="4 12" id="KW-0328">Glycosyltransferase</keyword>
<evidence type="ECO:0000256" key="3">
    <source>
        <dbReference type="ARBA" id="ARBA00008919"/>
    </source>
</evidence>
<dbReference type="EMBL" id="MCFG01000089">
    <property type="protein sequence ID" value="ORX82704.1"/>
    <property type="molecule type" value="Genomic_DNA"/>
</dbReference>
<evidence type="ECO:0000313" key="15">
    <source>
        <dbReference type="Proteomes" id="UP000193944"/>
    </source>
</evidence>
<keyword evidence="8" id="KW-1133">Transmembrane helix</keyword>
<evidence type="ECO:0000256" key="1">
    <source>
        <dbReference type="ARBA" id="ARBA00004606"/>
    </source>
</evidence>
<dbReference type="FunFam" id="3.40.50.11660:FF:000002">
    <property type="entry name" value="Alpha-(1,3)-fucosyltransferase"/>
    <property type="match status" value="1"/>
</dbReference>
<organism evidence="14 15">
    <name type="scientific">Anaeromyces robustus</name>
    <dbReference type="NCBI Taxonomy" id="1754192"/>
    <lineage>
        <taxon>Eukaryota</taxon>
        <taxon>Fungi</taxon>
        <taxon>Fungi incertae sedis</taxon>
        <taxon>Chytridiomycota</taxon>
        <taxon>Chytridiomycota incertae sedis</taxon>
        <taxon>Neocallimastigomycetes</taxon>
        <taxon>Neocallimastigales</taxon>
        <taxon>Neocallimastigaceae</taxon>
        <taxon>Anaeromyces</taxon>
    </lineage>
</organism>
<dbReference type="Gene3D" id="3.40.50.11660">
    <property type="entry name" value="Glycosyl transferase family 10, C-terminal domain"/>
    <property type="match status" value="1"/>
</dbReference>
<keyword evidence="5 12" id="KW-0808">Transferase</keyword>
<evidence type="ECO:0000256" key="4">
    <source>
        <dbReference type="ARBA" id="ARBA00022676"/>
    </source>
</evidence>
<comment type="similarity">
    <text evidence="3 12">Belongs to the glycosyltransferase 10 family.</text>
</comment>
<evidence type="ECO:0000313" key="14">
    <source>
        <dbReference type="EMBL" id="ORX82704.1"/>
    </source>
</evidence>
<evidence type="ECO:0000256" key="12">
    <source>
        <dbReference type="RuleBase" id="RU003832"/>
    </source>
</evidence>
<dbReference type="GO" id="GO:0008417">
    <property type="term" value="F:fucosyltransferase activity"/>
    <property type="evidence" value="ECO:0007669"/>
    <property type="project" value="InterPro"/>
</dbReference>
<dbReference type="InterPro" id="IPR055270">
    <property type="entry name" value="Glyco_tran_10_C"/>
</dbReference>
<protein>
    <recommendedName>
        <fullName evidence="12">Fucosyltransferase</fullName>
        <ecNumber evidence="12">2.4.1.-</ecNumber>
    </recommendedName>
</protein>
<keyword evidence="15" id="KW-1185">Reference proteome</keyword>
<dbReference type="Pfam" id="PF00852">
    <property type="entry name" value="Glyco_transf_10"/>
    <property type="match status" value="1"/>
</dbReference>
<dbReference type="OrthoDB" id="2158569at2759"/>
<dbReference type="PANTHER" id="PTHR11929">
    <property type="entry name" value="ALPHA- 1,3 -FUCOSYLTRANSFERASE"/>
    <property type="match status" value="1"/>
</dbReference>